<accession>A0A225WEZ7</accession>
<keyword evidence="1" id="KW-1133">Transmembrane helix</keyword>
<feature type="transmembrane region" description="Helical" evidence="1">
    <location>
        <begin position="146"/>
        <end position="167"/>
    </location>
</feature>
<evidence type="ECO:0000313" key="2">
    <source>
        <dbReference type="EMBL" id="OWZ15828.1"/>
    </source>
</evidence>
<keyword evidence="3" id="KW-1185">Reference proteome</keyword>
<dbReference type="AlphaFoldDB" id="A0A225WEZ7"/>
<proteinExistence type="predicted"/>
<reference evidence="3" key="1">
    <citation type="submission" date="2017-03" db="EMBL/GenBank/DDBJ databases">
        <title>Phytopthora megakarya and P. palmivora, two closely related causual agents of cacao black pod achieved similar genome size and gene model numbers by different mechanisms.</title>
        <authorList>
            <person name="Ali S."/>
            <person name="Shao J."/>
            <person name="Larry D.J."/>
            <person name="Kronmiller B."/>
            <person name="Shen D."/>
            <person name="Strem M.D."/>
            <person name="Melnick R.L."/>
            <person name="Guiltinan M.J."/>
            <person name="Tyler B.M."/>
            <person name="Meinhardt L.W."/>
            <person name="Bailey B.A."/>
        </authorList>
    </citation>
    <scope>NUCLEOTIDE SEQUENCE [LARGE SCALE GENOMIC DNA]</scope>
    <source>
        <strain evidence="3">zdho120</strain>
    </source>
</reference>
<dbReference type="Proteomes" id="UP000198211">
    <property type="component" value="Unassembled WGS sequence"/>
</dbReference>
<keyword evidence="1" id="KW-0812">Transmembrane</keyword>
<dbReference type="EMBL" id="NBNE01001045">
    <property type="protein sequence ID" value="OWZ15828.1"/>
    <property type="molecule type" value="Genomic_DNA"/>
</dbReference>
<protein>
    <submittedName>
        <fullName evidence="2">Uncharacterized protein</fullName>
    </submittedName>
</protein>
<feature type="non-terminal residue" evidence="2">
    <location>
        <position position="191"/>
    </location>
</feature>
<organism evidence="2 3">
    <name type="scientific">Phytophthora megakarya</name>
    <dbReference type="NCBI Taxonomy" id="4795"/>
    <lineage>
        <taxon>Eukaryota</taxon>
        <taxon>Sar</taxon>
        <taxon>Stramenopiles</taxon>
        <taxon>Oomycota</taxon>
        <taxon>Peronosporomycetes</taxon>
        <taxon>Peronosporales</taxon>
        <taxon>Peronosporaceae</taxon>
        <taxon>Phytophthora</taxon>
    </lineage>
</organism>
<evidence type="ECO:0000313" key="3">
    <source>
        <dbReference type="Proteomes" id="UP000198211"/>
    </source>
</evidence>
<dbReference type="OrthoDB" id="118770at2759"/>
<evidence type="ECO:0000256" key="1">
    <source>
        <dbReference type="SAM" id="Phobius"/>
    </source>
</evidence>
<name>A0A225WEZ7_9STRA</name>
<comment type="caution">
    <text evidence="2">The sequence shown here is derived from an EMBL/GenBank/DDBJ whole genome shotgun (WGS) entry which is preliminary data.</text>
</comment>
<sequence>MSRMGCYGADNVYPLVLLDYTEELGCALEGALLWTITQPLHSVARRFSTAASMFVDKWMETSLLYIVVSPKQTSVGSILDHITPLGGLEARGEHEEGVGRLLYKWLEAYHAFWCVFLPDLVEYSWTSARKYRNGIHIELWRSSSRAWCACIWAWMLSYVLVFGHLYLTICSYDLVEWLCMGWPSVTVLFVV</sequence>
<keyword evidence="1" id="KW-0472">Membrane</keyword>
<gene>
    <name evidence="2" type="ORF">PHMEG_00010457</name>
</gene>